<dbReference type="Pfam" id="PF21082">
    <property type="entry name" value="MS_channel_3rd"/>
    <property type="match status" value="1"/>
</dbReference>
<evidence type="ECO:0000256" key="1">
    <source>
        <dbReference type="ARBA" id="ARBA00004651"/>
    </source>
</evidence>
<evidence type="ECO:0000259" key="10">
    <source>
        <dbReference type="Pfam" id="PF00924"/>
    </source>
</evidence>
<keyword evidence="5 9" id="KW-1133">Transmembrane helix</keyword>
<evidence type="ECO:0000256" key="3">
    <source>
        <dbReference type="ARBA" id="ARBA00022475"/>
    </source>
</evidence>
<reference evidence="12" key="1">
    <citation type="submission" date="2024-07" db="EMBL/GenBank/DDBJ databases">
        <authorList>
            <person name="Kim Y.J."/>
            <person name="Jeong J.Y."/>
        </authorList>
    </citation>
    <scope>NUCLEOTIDE SEQUENCE</scope>
    <source>
        <strain evidence="12">GIHE-MW2</strain>
    </source>
</reference>
<evidence type="ECO:0000256" key="8">
    <source>
        <dbReference type="SAM" id="MobiDB-lite"/>
    </source>
</evidence>
<accession>A0AAU8JF93</accession>
<evidence type="ECO:0000259" key="11">
    <source>
        <dbReference type="Pfam" id="PF21082"/>
    </source>
</evidence>
<evidence type="ECO:0000256" key="7">
    <source>
        <dbReference type="SAM" id="Coils"/>
    </source>
</evidence>
<dbReference type="InterPro" id="IPR010920">
    <property type="entry name" value="LSM_dom_sf"/>
</dbReference>
<dbReference type="Gene3D" id="2.30.30.60">
    <property type="match status" value="1"/>
</dbReference>
<organism evidence="12">
    <name type="scientific">Planktothricoides raciborskii GIHE-MW2</name>
    <dbReference type="NCBI Taxonomy" id="2792601"/>
    <lineage>
        <taxon>Bacteria</taxon>
        <taxon>Bacillati</taxon>
        <taxon>Cyanobacteriota</taxon>
        <taxon>Cyanophyceae</taxon>
        <taxon>Oscillatoriophycideae</taxon>
        <taxon>Oscillatoriales</taxon>
        <taxon>Oscillatoriaceae</taxon>
        <taxon>Planktothricoides</taxon>
    </lineage>
</organism>
<evidence type="ECO:0000256" key="6">
    <source>
        <dbReference type="ARBA" id="ARBA00023136"/>
    </source>
</evidence>
<dbReference type="InterPro" id="IPR049278">
    <property type="entry name" value="MS_channel_C"/>
</dbReference>
<dbReference type="InterPro" id="IPR045275">
    <property type="entry name" value="MscS_archaea/bacteria_type"/>
</dbReference>
<dbReference type="InterPro" id="IPR023408">
    <property type="entry name" value="MscS_beta-dom_sf"/>
</dbReference>
<keyword evidence="7" id="KW-0175">Coiled coil</keyword>
<evidence type="ECO:0000313" key="12">
    <source>
        <dbReference type="EMBL" id="XCM37475.1"/>
    </source>
</evidence>
<dbReference type="Pfam" id="PF00924">
    <property type="entry name" value="MS_channel_2nd"/>
    <property type="match status" value="1"/>
</dbReference>
<feature type="region of interest" description="Disordered" evidence="8">
    <location>
        <begin position="277"/>
        <end position="306"/>
    </location>
</feature>
<comment type="subcellular location">
    <subcellularLocation>
        <location evidence="1">Cell membrane</location>
        <topology evidence="1">Multi-pass membrane protein</topology>
    </subcellularLocation>
</comment>
<dbReference type="InterPro" id="IPR011066">
    <property type="entry name" value="MscS_channel_C_sf"/>
</dbReference>
<dbReference type="InterPro" id="IPR011014">
    <property type="entry name" value="MscS_channel_TM-2"/>
</dbReference>
<protein>
    <submittedName>
        <fullName evidence="12">Mechanosensitive ion channel domain-containing protein</fullName>
    </submittedName>
</protein>
<dbReference type="Gene3D" id="1.10.287.1260">
    <property type="match status" value="1"/>
</dbReference>
<dbReference type="InterPro" id="IPR006685">
    <property type="entry name" value="MscS_channel_2nd"/>
</dbReference>
<keyword evidence="4 9" id="KW-0812">Transmembrane</keyword>
<dbReference type="SUPFAM" id="SSF82861">
    <property type="entry name" value="Mechanosensitive channel protein MscS (YggB), transmembrane region"/>
    <property type="match status" value="1"/>
</dbReference>
<keyword evidence="3" id="KW-1003">Cell membrane</keyword>
<dbReference type="SUPFAM" id="SSF82689">
    <property type="entry name" value="Mechanosensitive channel protein MscS (YggB), C-terminal domain"/>
    <property type="match status" value="1"/>
</dbReference>
<dbReference type="Gene3D" id="3.30.70.100">
    <property type="match status" value="1"/>
</dbReference>
<feature type="domain" description="Mechanosensitive ion channel MscS" evidence="10">
    <location>
        <begin position="476"/>
        <end position="540"/>
    </location>
</feature>
<evidence type="ECO:0000256" key="9">
    <source>
        <dbReference type="SAM" id="Phobius"/>
    </source>
</evidence>
<dbReference type="EMBL" id="CP159837">
    <property type="protein sequence ID" value="XCM37475.1"/>
    <property type="molecule type" value="Genomic_DNA"/>
</dbReference>
<evidence type="ECO:0000256" key="5">
    <source>
        <dbReference type="ARBA" id="ARBA00022989"/>
    </source>
</evidence>
<dbReference type="RefSeq" id="WP_054465174.1">
    <property type="nucleotide sequence ID" value="NZ_CP159837.1"/>
</dbReference>
<feature type="region of interest" description="Disordered" evidence="8">
    <location>
        <begin position="195"/>
        <end position="225"/>
    </location>
</feature>
<dbReference type="GO" id="GO:0005886">
    <property type="term" value="C:plasma membrane"/>
    <property type="evidence" value="ECO:0007669"/>
    <property type="project" value="UniProtKB-SubCell"/>
</dbReference>
<feature type="domain" description="Mechanosensitive ion channel MscS C-terminal" evidence="11">
    <location>
        <begin position="548"/>
        <end position="629"/>
    </location>
</feature>
<proteinExistence type="inferred from homology"/>
<feature type="coiled-coil region" evidence="7">
    <location>
        <begin position="99"/>
        <end position="174"/>
    </location>
</feature>
<dbReference type="PANTHER" id="PTHR30221">
    <property type="entry name" value="SMALL-CONDUCTANCE MECHANOSENSITIVE CHANNEL"/>
    <property type="match status" value="1"/>
</dbReference>
<gene>
    <name evidence="12" type="ORF">ABWT76_000238</name>
</gene>
<evidence type="ECO:0000256" key="2">
    <source>
        <dbReference type="ARBA" id="ARBA00008017"/>
    </source>
</evidence>
<keyword evidence="6 9" id="KW-0472">Membrane</keyword>
<feature type="compositionally biased region" description="Basic and acidic residues" evidence="8">
    <location>
        <begin position="202"/>
        <end position="213"/>
    </location>
</feature>
<sequence length="673" mass="72424">MFRNRTQVVVLAGVVCTVVAWGIPGRSQQQPGETLVRQETLLAPAEAKAEAPAPKAITTEAPTIPVDQLKLLVKPLTLPELETEAAAWMDLLKAKVQEISNAEIAIKRKNQVVDQQQQAVKALEDAKAAFAAAEEAQKAATPGSPEAEAAAKKVEEAKEALGKAQEAVNTATQTTETINQDESVKQLVDEAKQDVAAGGKTAAEKKEEKKQADQEGATASSPDADEFDLYCNQYGYASYVGQSGVEVSCSKENTQTEAAAKNTEAAADNIDQAAADVEAGAADSEAKLQEKQGQLNEATKQLEKSSAAEEEVKTQLVVNVTTLQGERTSLIDRLNVVLDEIQAKGGDPIAYRTYIQAVSLVEVDVRDTNALGIRMLSWIESDEGGVRWGMNIGKFVGILVVSIVVSQILGRVVNGTMNKFAASSLLREFVVMLVKRGGVIIGVLIALTALEISLGPLLAVFGGLSFILGFALQSNLGNLASGLMIMAYKPFDVGDEVKVGGYWAYIKSITLASTKLQGFDGSIINVPNNNVWGGDIINFTTAEIRKHTIPISVKFEQDLDQVYKMWMQIAASHPKVLETPAPGWFPWSSQYDYQISVTLSAWTKTEDYWDVYVDLLKMLQKSIGELGIQLTAPVQDIRIESGSNPNGKMPNLPTELIAESAIVKTASVSPEKV</sequence>
<dbReference type="GO" id="GO:0008381">
    <property type="term" value="F:mechanosensitive monoatomic ion channel activity"/>
    <property type="evidence" value="ECO:0007669"/>
    <property type="project" value="InterPro"/>
</dbReference>
<comment type="similarity">
    <text evidence="2">Belongs to the MscS (TC 1.A.23) family.</text>
</comment>
<feature type="transmembrane region" description="Helical" evidence="9">
    <location>
        <begin position="395"/>
        <end position="413"/>
    </location>
</feature>
<dbReference type="AlphaFoldDB" id="A0AAU8JF93"/>
<name>A0AAU8JF93_9CYAN</name>
<dbReference type="PANTHER" id="PTHR30221:SF1">
    <property type="entry name" value="SMALL-CONDUCTANCE MECHANOSENSITIVE CHANNEL"/>
    <property type="match status" value="1"/>
</dbReference>
<dbReference type="SUPFAM" id="SSF50182">
    <property type="entry name" value="Sm-like ribonucleoproteins"/>
    <property type="match status" value="1"/>
</dbReference>
<evidence type="ECO:0000256" key="4">
    <source>
        <dbReference type="ARBA" id="ARBA00022692"/>
    </source>
</evidence>